<comment type="pathway">
    <text evidence="2">Siderophore biosynthesis.</text>
</comment>
<proteinExistence type="inferred from homology"/>
<comment type="similarity">
    <text evidence="3">Belongs to the enoyl-CoA hydratase/isomerase family.</text>
</comment>
<reference evidence="7 8" key="1">
    <citation type="submission" date="2018-01" db="EMBL/GenBank/DDBJ databases">
        <title>Harnessing the power of phylogenomics to disentangle the directionality and signatures of interkingdom host jumping in the parasitic fungal genus Tolypocladium.</title>
        <authorList>
            <person name="Quandt C.A."/>
            <person name="Patterson W."/>
            <person name="Spatafora J.W."/>
        </authorList>
    </citation>
    <scope>NUCLEOTIDE SEQUENCE [LARGE SCALE GENOMIC DNA]</scope>
    <source>
        <strain evidence="7 8">NRBC 100945</strain>
    </source>
</reference>
<comment type="subcellular location">
    <subcellularLocation>
        <location evidence="1">Peroxisome</location>
    </subcellularLocation>
</comment>
<dbReference type="GO" id="GO:0016853">
    <property type="term" value="F:isomerase activity"/>
    <property type="evidence" value="ECO:0007669"/>
    <property type="project" value="UniProtKB-KW"/>
</dbReference>
<dbReference type="PANTHER" id="PTHR11941:SF158">
    <property type="entry name" value="ENOYL-COA HYDRATASE (AFU_ORTHOLOGUE AFUA_2G10650)"/>
    <property type="match status" value="1"/>
</dbReference>
<dbReference type="GO" id="GO:0005739">
    <property type="term" value="C:mitochondrion"/>
    <property type="evidence" value="ECO:0007669"/>
    <property type="project" value="TreeGrafter"/>
</dbReference>
<accession>A0A2S4KQB6</accession>
<sequence length="278" mass="29851">MTFTKPPPPVPDALLAYPSPHVLLVTLNRPKRLNAVTRAMHAQLHCLWAWFDAEPSLRCAVLTGRGRAFSAGADLREWNEKNAAGVASSADRDAESWAEGGFGGLSNRRGKKPVIAAVNGLCLGGAMEMVLNVDLVVASADATFGLPEARVGVVAIAGALPRLTRTVGRQRASEMALLGRTHPAEQLREWGVVNKVVEGGAVVDEALRWAAAVAGNSPDSVIVSREGLLGGWEAEDPRASTRRVDEGLYRRMDGGENMREGVASFVEKRRAVWRDSKL</sequence>
<evidence type="ECO:0000256" key="4">
    <source>
        <dbReference type="ARBA" id="ARBA00023140"/>
    </source>
</evidence>
<organism evidence="7 8">
    <name type="scientific">Tolypocladium paradoxum</name>
    <dbReference type="NCBI Taxonomy" id="94208"/>
    <lineage>
        <taxon>Eukaryota</taxon>
        <taxon>Fungi</taxon>
        <taxon>Dikarya</taxon>
        <taxon>Ascomycota</taxon>
        <taxon>Pezizomycotina</taxon>
        <taxon>Sordariomycetes</taxon>
        <taxon>Hypocreomycetidae</taxon>
        <taxon>Hypocreales</taxon>
        <taxon>Ophiocordycipitaceae</taxon>
        <taxon>Tolypocladium</taxon>
    </lineage>
</organism>
<dbReference type="AlphaFoldDB" id="A0A2S4KQB6"/>
<evidence type="ECO:0000256" key="2">
    <source>
        <dbReference type="ARBA" id="ARBA00004924"/>
    </source>
</evidence>
<evidence type="ECO:0000256" key="3">
    <source>
        <dbReference type="ARBA" id="ARBA00005254"/>
    </source>
</evidence>
<evidence type="ECO:0000256" key="5">
    <source>
        <dbReference type="ARBA" id="ARBA00023235"/>
    </source>
</evidence>
<dbReference type="Gene3D" id="3.90.226.10">
    <property type="entry name" value="2-enoyl-CoA Hydratase, Chain A, domain 1"/>
    <property type="match status" value="1"/>
</dbReference>
<evidence type="ECO:0000313" key="8">
    <source>
        <dbReference type="Proteomes" id="UP000237481"/>
    </source>
</evidence>
<keyword evidence="5" id="KW-0413">Isomerase</keyword>
<dbReference type="Pfam" id="PF00378">
    <property type="entry name" value="ECH_1"/>
    <property type="match status" value="1"/>
</dbReference>
<keyword evidence="6" id="KW-0456">Lyase</keyword>
<dbReference type="GO" id="GO:0016829">
    <property type="term" value="F:lyase activity"/>
    <property type="evidence" value="ECO:0007669"/>
    <property type="project" value="UniProtKB-KW"/>
</dbReference>
<protein>
    <recommendedName>
        <fullName evidence="9">Enoyl-CoA hydratase</fullName>
    </recommendedName>
</protein>
<evidence type="ECO:0000313" key="7">
    <source>
        <dbReference type="EMBL" id="POR32381.1"/>
    </source>
</evidence>
<evidence type="ECO:0000256" key="1">
    <source>
        <dbReference type="ARBA" id="ARBA00004275"/>
    </source>
</evidence>
<dbReference type="FunFam" id="3.90.226.10:FF:000074">
    <property type="entry name" value="Enoyl-CoA hydratase (AFU_orthologue AFUA_2G10650)"/>
    <property type="match status" value="1"/>
</dbReference>
<dbReference type="GO" id="GO:0005777">
    <property type="term" value="C:peroxisome"/>
    <property type="evidence" value="ECO:0007669"/>
    <property type="project" value="UniProtKB-SubCell"/>
</dbReference>
<dbReference type="SUPFAM" id="SSF52096">
    <property type="entry name" value="ClpP/crotonase"/>
    <property type="match status" value="1"/>
</dbReference>
<dbReference type="GO" id="GO:0006635">
    <property type="term" value="P:fatty acid beta-oxidation"/>
    <property type="evidence" value="ECO:0007669"/>
    <property type="project" value="TreeGrafter"/>
</dbReference>
<dbReference type="CDD" id="cd06558">
    <property type="entry name" value="crotonase-like"/>
    <property type="match status" value="1"/>
</dbReference>
<name>A0A2S4KQB6_9HYPO</name>
<keyword evidence="4" id="KW-0576">Peroxisome</keyword>
<comment type="caution">
    <text evidence="7">The sequence shown here is derived from an EMBL/GenBank/DDBJ whole genome shotgun (WGS) entry which is preliminary data.</text>
</comment>
<dbReference type="OrthoDB" id="2139957at2759"/>
<dbReference type="InterPro" id="IPR001753">
    <property type="entry name" value="Enoyl-CoA_hydra/iso"/>
</dbReference>
<keyword evidence="8" id="KW-1185">Reference proteome</keyword>
<dbReference type="PANTHER" id="PTHR11941">
    <property type="entry name" value="ENOYL-COA HYDRATASE-RELATED"/>
    <property type="match status" value="1"/>
</dbReference>
<evidence type="ECO:0008006" key="9">
    <source>
        <dbReference type="Google" id="ProtNLM"/>
    </source>
</evidence>
<dbReference type="InterPro" id="IPR029045">
    <property type="entry name" value="ClpP/crotonase-like_dom_sf"/>
</dbReference>
<gene>
    <name evidence="7" type="ORF">TPAR_07416</name>
</gene>
<dbReference type="Proteomes" id="UP000237481">
    <property type="component" value="Unassembled WGS sequence"/>
</dbReference>
<dbReference type="EMBL" id="PKSG01000871">
    <property type="protein sequence ID" value="POR32381.1"/>
    <property type="molecule type" value="Genomic_DNA"/>
</dbReference>
<evidence type="ECO:0000256" key="6">
    <source>
        <dbReference type="ARBA" id="ARBA00023239"/>
    </source>
</evidence>
<dbReference type="STRING" id="94208.A0A2S4KQB6"/>